<evidence type="ECO:0000256" key="1">
    <source>
        <dbReference type="ARBA" id="ARBA00004382"/>
    </source>
</evidence>
<keyword evidence="11 14" id="KW-0413">Isomerase</keyword>
<evidence type="ECO:0000256" key="2">
    <source>
        <dbReference type="ARBA" id="ARBA00022475"/>
    </source>
</evidence>
<evidence type="ECO:0000256" key="4">
    <source>
        <dbReference type="ARBA" id="ARBA00022692"/>
    </source>
</evidence>
<dbReference type="PANTHER" id="PTHR47529:SF1">
    <property type="entry name" value="PERIPLASMIC CHAPERONE PPID"/>
    <property type="match status" value="1"/>
</dbReference>
<dbReference type="PANTHER" id="PTHR47529">
    <property type="entry name" value="PEPTIDYL-PROLYL CIS-TRANS ISOMERASE D"/>
    <property type="match status" value="1"/>
</dbReference>
<dbReference type="SUPFAM" id="SSF109998">
    <property type="entry name" value="Triger factor/SurA peptide-binding domain-like"/>
    <property type="match status" value="1"/>
</dbReference>
<protein>
    <recommendedName>
        <fullName evidence="9">Periplasmic chaperone PpiD</fullName>
    </recommendedName>
    <alternativeName>
        <fullName evidence="10">Periplasmic folding chaperone</fullName>
    </alternativeName>
</protein>
<evidence type="ECO:0000313" key="15">
    <source>
        <dbReference type="Proteomes" id="UP001317742"/>
    </source>
</evidence>
<feature type="domain" description="PpiC" evidence="13">
    <location>
        <begin position="265"/>
        <end position="366"/>
    </location>
</feature>
<evidence type="ECO:0000256" key="12">
    <source>
        <dbReference type="SAM" id="Phobius"/>
    </source>
</evidence>
<evidence type="ECO:0000256" key="7">
    <source>
        <dbReference type="ARBA" id="ARBA00023186"/>
    </source>
</evidence>
<dbReference type="InterPro" id="IPR027304">
    <property type="entry name" value="Trigger_fact/SurA_dom_sf"/>
</dbReference>
<organism evidence="14 15">
    <name type="scientific">Pseudodesulfovibrio nedwellii</name>
    <dbReference type="NCBI Taxonomy" id="2973072"/>
    <lineage>
        <taxon>Bacteria</taxon>
        <taxon>Pseudomonadati</taxon>
        <taxon>Thermodesulfobacteriota</taxon>
        <taxon>Desulfovibrionia</taxon>
        <taxon>Desulfovibrionales</taxon>
        <taxon>Desulfovibrionaceae</taxon>
    </lineage>
</organism>
<dbReference type="Proteomes" id="UP001317742">
    <property type="component" value="Chromosome"/>
</dbReference>
<feature type="transmembrane region" description="Helical" evidence="12">
    <location>
        <begin position="12"/>
        <end position="35"/>
    </location>
</feature>
<dbReference type="RefSeq" id="WP_281760266.1">
    <property type="nucleotide sequence ID" value="NZ_AP026709.1"/>
</dbReference>
<proteinExistence type="inferred from homology"/>
<evidence type="ECO:0000256" key="8">
    <source>
        <dbReference type="ARBA" id="ARBA00038408"/>
    </source>
</evidence>
<evidence type="ECO:0000256" key="5">
    <source>
        <dbReference type="ARBA" id="ARBA00022989"/>
    </source>
</evidence>
<keyword evidence="7" id="KW-0143">Chaperone</keyword>
<dbReference type="InterPro" id="IPR023058">
    <property type="entry name" value="PPIase_PpiC_CS"/>
</dbReference>
<dbReference type="GO" id="GO:0016853">
    <property type="term" value="F:isomerase activity"/>
    <property type="evidence" value="ECO:0007669"/>
    <property type="project" value="UniProtKB-KW"/>
</dbReference>
<evidence type="ECO:0000313" key="14">
    <source>
        <dbReference type="EMBL" id="BDQ37748.1"/>
    </source>
</evidence>
<dbReference type="Pfam" id="PF13624">
    <property type="entry name" value="SurA_N_3"/>
    <property type="match status" value="1"/>
</dbReference>
<evidence type="ECO:0000256" key="10">
    <source>
        <dbReference type="ARBA" id="ARBA00042775"/>
    </source>
</evidence>
<keyword evidence="3" id="KW-0997">Cell inner membrane</keyword>
<gene>
    <name evidence="14" type="ORF">SYK_21080</name>
</gene>
<comment type="subcellular location">
    <subcellularLocation>
        <location evidence="1">Cell inner membrane</location>
        <topology evidence="1">Single-pass type II membrane protein</topology>
        <orientation evidence="1">Periplasmic side</orientation>
    </subcellularLocation>
</comment>
<name>A0ABN6S630_9BACT</name>
<keyword evidence="4 12" id="KW-0812">Transmembrane</keyword>
<evidence type="ECO:0000256" key="9">
    <source>
        <dbReference type="ARBA" id="ARBA00040743"/>
    </source>
</evidence>
<accession>A0ABN6S630</accession>
<dbReference type="Pfam" id="PF13616">
    <property type="entry name" value="Rotamase_3"/>
    <property type="match status" value="1"/>
</dbReference>
<dbReference type="PROSITE" id="PS50198">
    <property type="entry name" value="PPIC_PPIASE_2"/>
    <property type="match status" value="1"/>
</dbReference>
<keyword evidence="5 12" id="KW-1133">Transmembrane helix</keyword>
<evidence type="ECO:0000256" key="3">
    <source>
        <dbReference type="ARBA" id="ARBA00022519"/>
    </source>
</evidence>
<evidence type="ECO:0000256" key="11">
    <source>
        <dbReference type="PROSITE-ProRule" id="PRU00278"/>
    </source>
</evidence>
<dbReference type="InterPro" id="IPR052029">
    <property type="entry name" value="PpiD_chaperone"/>
</dbReference>
<dbReference type="Gene3D" id="1.10.4030.10">
    <property type="entry name" value="Porin chaperone SurA, peptide-binding domain"/>
    <property type="match status" value="1"/>
</dbReference>
<comment type="similarity">
    <text evidence="8">Belongs to the PpiD chaperone family.</text>
</comment>
<keyword evidence="11" id="KW-0697">Rotamase</keyword>
<dbReference type="EMBL" id="AP026709">
    <property type="protein sequence ID" value="BDQ37748.1"/>
    <property type="molecule type" value="Genomic_DNA"/>
</dbReference>
<dbReference type="PROSITE" id="PS01096">
    <property type="entry name" value="PPIC_PPIASE_1"/>
    <property type="match status" value="1"/>
</dbReference>
<keyword evidence="15" id="KW-1185">Reference proteome</keyword>
<dbReference type="SUPFAM" id="SSF54534">
    <property type="entry name" value="FKBP-like"/>
    <property type="match status" value="1"/>
</dbReference>
<keyword evidence="6 12" id="KW-0472">Membrane</keyword>
<evidence type="ECO:0000259" key="13">
    <source>
        <dbReference type="PROSITE" id="PS50198"/>
    </source>
</evidence>
<reference evidence="14 15" key="1">
    <citation type="submission" date="2022-08" db="EMBL/GenBank/DDBJ databases">
        <title>Genome Sequence of the sulphate-reducing bacterium, Pseudodesulfovibrio sp. SYK.</title>
        <authorList>
            <person name="Kondo R."/>
            <person name="Kataoka T."/>
        </authorList>
    </citation>
    <scope>NUCLEOTIDE SEQUENCE [LARGE SCALE GENOMIC DNA]</scope>
    <source>
        <strain evidence="14 15">SYK</strain>
    </source>
</reference>
<keyword evidence="2" id="KW-1003">Cell membrane</keyword>
<dbReference type="InterPro" id="IPR000297">
    <property type="entry name" value="PPIase_PpiC"/>
</dbReference>
<sequence>MLEIMRENASGWIVKILFAIIIIVFVFAFGMSGLAPTGDPVLATVNDQVVTRAEYEFAYQRMAEAIGRSNPNVTSAQLQSAQFKQMVMGELISKKLLLGEAEKLGIGASDKEMIEGIAAQSMFKDKKGAFNKNIYQAALRSIRMTPAQFEADFKQEIIIEKVKQGVGSAASATPAQARQLFDWVGEQVRIDYIQVAPKDFMDTVTVSNDEIKAYFMANQERFTAPAQVRLRVISFTPDALAKFQTVTDDEIKAYYEANSKLMQQPEQIHARHILVMIKDSDSDADKGKAKAKIEEVLKKAKAGEDFASLAQEYSEGPSAPNGGELGWFGRGAMVPEFEKAAFDTVTGDISGLVKTQFGWHIIKVEERKDASTQTLDDVKDELRTKIAQEKASEKITEQLDQAMDRLISGMTIEEIAKELKLEAVTTEPMPALFLTQIFGLSPEAAKTVQDLAVGEAHKAPIAVNGGYMLVEKVEDIPPTLMSLDKVKSNVVGSIKKQKCDEMAQNEAEKIHAALTGTNAAKAAKTYAKRIKTSKPFGRQGNVAGLGQSKPLTEAAFSAEDTAWLPLVYTMPNSVLVVRLNERVPASEDAWKEQKKFWMEQATQNYRKEMLASFMDELSKNAKIDIVQPEVLQ</sequence>
<dbReference type="Gene3D" id="3.10.50.40">
    <property type="match status" value="1"/>
</dbReference>
<evidence type="ECO:0000256" key="6">
    <source>
        <dbReference type="ARBA" id="ARBA00023136"/>
    </source>
</evidence>
<dbReference type="InterPro" id="IPR046357">
    <property type="entry name" value="PPIase_dom_sf"/>
</dbReference>